<dbReference type="OrthoDB" id="162775at2"/>
<dbReference type="Pfam" id="PF00583">
    <property type="entry name" value="Acetyltransf_1"/>
    <property type="match status" value="1"/>
</dbReference>
<proteinExistence type="predicted"/>
<evidence type="ECO:0000313" key="9">
    <source>
        <dbReference type="Proteomes" id="UP001387110"/>
    </source>
</evidence>
<dbReference type="PANTHER" id="PTHR43800:SF1">
    <property type="entry name" value="PEPTIDYL-LYSINE N-ACETYLTRANSFERASE YJAB"/>
    <property type="match status" value="1"/>
</dbReference>
<dbReference type="CDD" id="cd04301">
    <property type="entry name" value="NAT_SF"/>
    <property type="match status" value="1"/>
</dbReference>
<keyword evidence="2 6" id="KW-0012">Acyltransferase</keyword>
<dbReference type="Gene3D" id="3.40.630.30">
    <property type="match status" value="1"/>
</dbReference>
<dbReference type="PROSITE" id="PS51186">
    <property type="entry name" value="GNAT"/>
    <property type="match status" value="1"/>
</dbReference>
<evidence type="ECO:0000313" key="5">
    <source>
        <dbReference type="EMBL" id="KTR27555.1"/>
    </source>
</evidence>
<accession>A0A0V8GGL8</accession>
<feature type="domain" description="N-acetyltransferase" evidence="3">
    <location>
        <begin position="3"/>
        <end position="152"/>
    </location>
</feature>
<dbReference type="PANTHER" id="PTHR43800">
    <property type="entry name" value="PEPTIDYL-LYSINE N-ACETYLTRANSFERASE YJAB"/>
    <property type="match status" value="1"/>
</dbReference>
<reference evidence="6 9" key="3">
    <citation type="submission" date="2023-12" db="EMBL/GenBank/DDBJ databases">
        <authorList>
            <person name="Easwaran N."/>
            <person name="Lazarus H.P.S."/>
        </authorList>
    </citation>
    <scope>NUCLEOTIDE SEQUENCE [LARGE SCALE GENOMIC DNA]</scope>
    <source>
        <strain evidence="6 9">VIT-2023</strain>
    </source>
</reference>
<evidence type="ECO:0000313" key="4">
    <source>
        <dbReference type="EMBL" id="KSU49404.1"/>
    </source>
</evidence>
<dbReference type="SUPFAM" id="SSF55729">
    <property type="entry name" value="Acyl-CoA N-acyltransferases (Nat)"/>
    <property type="match status" value="1"/>
</dbReference>
<keyword evidence="9" id="KW-1185">Reference proteome</keyword>
<dbReference type="Proteomes" id="UP000053797">
    <property type="component" value="Unassembled WGS sequence"/>
</dbReference>
<name>A0A0V8GGL8_9BACL</name>
<dbReference type="Proteomes" id="UP000072605">
    <property type="component" value="Unassembled WGS sequence"/>
</dbReference>
<evidence type="ECO:0000256" key="2">
    <source>
        <dbReference type="ARBA" id="ARBA00023315"/>
    </source>
</evidence>
<dbReference type="RefSeq" id="WP_052017176.1">
    <property type="nucleotide sequence ID" value="NZ_FMYN01000002.1"/>
</dbReference>
<dbReference type="EMBL" id="LNQL01000002">
    <property type="protein sequence ID" value="KSU49404.1"/>
    <property type="molecule type" value="Genomic_DNA"/>
</dbReference>
<dbReference type="AlphaFoldDB" id="A0A0V8GGL8"/>
<gene>
    <name evidence="4" type="ORF">AS033_08535</name>
    <name evidence="5" type="ORF">RSA11_04970</name>
    <name evidence="6" type="ORF">SZL87_09540</name>
</gene>
<evidence type="ECO:0000259" key="3">
    <source>
        <dbReference type="PROSITE" id="PS51186"/>
    </source>
</evidence>
<dbReference type="InterPro" id="IPR000182">
    <property type="entry name" value="GNAT_dom"/>
</dbReference>
<protein>
    <submittedName>
        <fullName evidence="6">GNAT family N-acetyltransferase</fullName>
        <ecNumber evidence="6">2.3.1.-</ecNumber>
    </submittedName>
</protein>
<keyword evidence="1 6" id="KW-0808">Transferase</keyword>
<dbReference type="GO" id="GO:0016747">
    <property type="term" value="F:acyltransferase activity, transferring groups other than amino-acyl groups"/>
    <property type="evidence" value="ECO:0007669"/>
    <property type="project" value="InterPro"/>
</dbReference>
<evidence type="ECO:0000313" key="7">
    <source>
        <dbReference type="Proteomes" id="UP000053797"/>
    </source>
</evidence>
<reference evidence="4 7" key="1">
    <citation type="journal article" date="2015" name="Int. J. Syst. Evol. Microbiol.">
        <title>Exiguobacterium enclense sp. nov., isolated from sediment.</title>
        <authorList>
            <person name="Dastager S.G."/>
            <person name="Mawlankar R."/>
            <person name="Sonalkar V.V."/>
            <person name="Thorat M.N."/>
            <person name="Mual P."/>
            <person name="Verma A."/>
            <person name="Krishnamurthi S."/>
            <person name="Tang S.K."/>
            <person name="Li W.J."/>
        </authorList>
    </citation>
    <scope>NUCLEOTIDE SEQUENCE [LARGE SCALE GENOMIC DNA]</scope>
    <source>
        <strain evidence="4 7">NIO-1109</strain>
    </source>
</reference>
<sequence length="154" mass="18017">MSYTLRKADTEIKKQTFIHLLLLADESIDKIYEYLPNGDLYYLEDSSGHVVGVIVMTKINQDTMEIKNVAIKKEHQGQGLGKRIISLTLEQYKEQEYHHFIVGTANSSIDNLAFYQKLGFRLYDIKKDFFRSYPEEIWENGIQAIDMIMLEKNE</sequence>
<dbReference type="EMBL" id="JBAWKY010000002">
    <property type="protein sequence ID" value="MEI4462665.1"/>
    <property type="molecule type" value="Genomic_DNA"/>
</dbReference>
<reference evidence="5 8" key="2">
    <citation type="journal article" date="2016" name="Front. Microbiol.">
        <title>Genomic Resource of Rice Seed Associated Bacteria.</title>
        <authorList>
            <person name="Midha S."/>
            <person name="Bansal K."/>
            <person name="Sharma S."/>
            <person name="Kumar N."/>
            <person name="Patil P.P."/>
            <person name="Chaudhry V."/>
            <person name="Patil P.B."/>
        </authorList>
    </citation>
    <scope>NUCLEOTIDE SEQUENCE [LARGE SCALE GENOMIC DNA]</scope>
    <source>
        <strain evidence="5 8">RSA11</strain>
    </source>
</reference>
<dbReference type="Proteomes" id="UP001387110">
    <property type="component" value="Unassembled WGS sequence"/>
</dbReference>
<dbReference type="GeneID" id="90836265"/>
<dbReference type="EC" id="2.3.1.-" evidence="6"/>
<organism evidence="4 7">
    <name type="scientific">Exiguobacterium indicum</name>
    <dbReference type="NCBI Taxonomy" id="296995"/>
    <lineage>
        <taxon>Bacteria</taxon>
        <taxon>Bacillati</taxon>
        <taxon>Bacillota</taxon>
        <taxon>Bacilli</taxon>
        <taxon>Bacillales</taxon>
        <taxon>Bacillales Family XII. Incertae Sedis</taxon>
        <taxon>Exiguobacterium</taxon>
    </lineage>
</organism>
<evidence type="ECO:0000256" key="1">
    <source>
        <dbReference type="ARBA" id="ARBA00022679"/>
    </source>
</evidence>
<evidence type="ECO:0000313" key="8">
    <source>
        <dbReference type="Proteomes" id="UP000072605"/>
    </source>
</evidence>
<dbReference type="EMBL" id="LDQV01000013">
    <property type="protein sequence ID" value="KTR27555.1"/>
    <property type="molecule type" value="Genomic_DNA"/>
</dbReference>
<evidence type="ECO:0000313" key="6">
    <source>
        <dbReference type="EMBL" id="MEI4462665.1"/>
    </source>
</evidence>
<comment type="caution">
    <text evidence="4">The sequence shown here is derived from an EMBL/GenBank/DDBJ whole genome shotgun (WGS) entry which is preliminary data.</text>
</comment>
<dbReference type="InterPro" id="IPR016181">
    <property type="entry name" value="Acyl_CoA_acyltransferase"/>
</dbReference>